<keyword evidence="17" id="KW-1185">Reference proteome</keyword>
<gene>
    <name evidence="16" type="ORF">F506_18015</name>
</gene>
<dbReference type="Proteomes" id="UP000063429">
    <property type="component" value="Chromosome"/>
</dbReference>
<sequence length="619" mass="67902">MTSRKFPILIAVGALCAAAVFFASYFVAAEKARSDLHAAGERQLQIVALDLQSILDKFEIMPYALGALADVDQVLHHPGDAAAVQRLNLSLQAIQMQSKVLAIYMMDARGMTLAASNWNEETSFVGRDFGFRPYFAEALAGGSGRFYGIGNISSEPGYFMAQPIYPAGTPRGEGKPIGVMTVKVDLSEFEHTWRSNEDPITLADHSGVVFLSNRPEWKYHSLRPLDGKLQQELAGTHQYADQPITPVAEMPKPLRRGFGDHVSRSIDKQDWQLMLFPSQSRINRIAMLWAMWVALIMAIAAISLWAIYQRRRRLQERLESRDALRRAAQELDATIAVRTQELRVANQALEGKYVTLQQTESLLRSTQNELVQAGKLAMLGQMAAGVTHELNQPLAAIRAFADNAVQFMRRGQLPQVEENLEHISGASAHMGKIIAQLKGFARKSGDAIAVVDVAQTVEAAVLLLRNEFRQQAVAIEIDVRSPVQVMGDVVRTEQVLINLLRNAIDAVETVEYVADKRVTVIVGHEAGEAVIRIRDSGPGIPDEVAPHLFEPFFTTKPSGKGLGLGLAISSSIVQAMNGRLSAHNLPEGGAEFIVRLPAPAPDPASAIHGDIIDRTRHPD</sequence>
<evidence type="ECO:0000256" key="14">
    <source>
        <dbReference type="SAM" id="Phobius"/>
    </source>
</evidence>
<dbReference type="InterPro" id="IPR029151">
    <property type="entry name" value="Sensor-like_sf"/>
</dbReference>
<evidence type="ECO:0000313" key="16">
    <source>
        <dbReference type="EMBL" id="AKZ64307.1"/>
    </source>
</evidence>
<dbReference type="CDD" id="cd00082">
    <property type="entry name" value="HisKA"/>
    <property type="match status" value="1"/>
</dbReference>
<evidence type="ECO:0000256" key="4">
    <source>
        <dbReference type="ARBA" id="ARBA00022475"/>
    </source>
</evidence>
<dbReference type="InterPro" id="IPR003594">
    <property type="entry name" value="HATPase_dom"/>
</dbReference>
<proteinExistence type="predicted"/>
<name>A0ABN4I1C9_9BURK</name>
<dbReference type="Pfam" id="PF02743">
    <property type="entry name" value="dCache_1"/>
    <property type="match status" value="1"/>
</dbReference>
<dbReference type="PANTHER" id="PTHR43065:SF46">
    <property type="entry name" value="C4-DICARBOXYLATE TRANSPORT SENSOR PROTEIN DCTB"/>
    <property type="match status" value="1"/>
</dbReference>
<keyword evidence="11 14" id="KW-1133">Transmembrane helix</keyword>
<feature type="transmembrane region" description="Helical" evidence="14">
    <location>
        <begin position="286"/>
        <end position="308"/>
    </location>
</feature>
<organism evidence="16 17">
    <name type="scientific">Herbaspirillum hiltneri N3</name>
    <dbReference type="NCBI Taxonomy" id="1262470"/>
    <lineage>
        <taxon>Bacteria</taxon>
        <taxon>Pseudomonadati</taxon>
        <taxon>Pseudomonadota</taxon>
        <taxon>Betaproteobacteria</taxon>
        <taxon>Burkholderiales</taxon>
        <taxon>Oxalobacteraceae</taxon>
        <taxon>Herbaspirillum</taxon>
    </lineage>
</organism>
<evidence type="ECO:0000256" key="3">
    <source>
        <dbReference type="ARBA" id="ARBA00012438"/>
    </source>
</evidence>
<dbReference type="InterPro" id="IPR004358">
    <property type="entry name" value="Sig_transdc_His_kin-like_C"/>
</dbReference>
<keyword evidence="4" id="KW-1003">Cell membrane</keyword>
<protein>
    <recommendedName>
        <fullName evidence="3">histidine kinase</fullName>
        <ecNumber evidence="3">2.7.13.3</ecNumber>
    </recommendedName>
</protein>
<dbReference type="Pfam" id="PF00512">
    <property type="entry name" value="HisKA"/>
    <property type="match status" value="1"/>
</dbReference>
<keyword evidence="5" id="KW-0597">Phosphoprotein</keyword>
<feature type="domain" description="Histidine kinase" evidence="15">
    <location>
        <begin position="385"/>
        <end position="600"/>
    </location>
</feature>
<dbReference type="InterPro" id="IPR003661">
    <property type="entry name" value="HisK_dim/P_dom"/>
</dbReference>
<dbReference type="InterPro" id="IPR036890">
    <property type="entry name" value="HATPase_C_sf"/>
</dbReference>
<comment type="subcellular location">
    <subcellularLocation>
        <location evidence="2">Cell membrane</location>
        <topology evidence="2">Multi-pass membrane protein</topology>
    </subcellularLocation>
</comment>
<keyword evidence="10" id="KW-0067">ATP-binding</keyword>
<evidence type="ECO:0000313" key="17">
    <source>
        <dbReference type="Proteomes" id="UP000063429"/>
    </source>
</evidence>
<dbReference type="PANTHER" id="PTHR43065">
    <property type="entry name" value="SENSOR HISTIDINE KINASE"/>
    <property type="match status" value="1"/>
</dbReference>
<evidence type="ECO:0000256" key="2">
    <source>
        <dbReference type="ARBA" id="ARBA00004651"/>
    </source>
</evidence>
<keyword evidence="9" id="KW-0418">Kinase</keyword>
<comment type="catalytic activity">
    <reaction evidence="1">
        <text>ATP + protein L-histidine = ADP + protein N-phospho-L-histidine.</text>
        <dbReference type="EC" id="2.7.13.3"/>
    </reaction>
</comment>
<dbReference type="PIRSF" id="PIRSF036431">
    <property type="entry name" value="STHK_DctB"/>
    <property type="match status" value="1"/>
</dbReference>
<dbReference type="EC" id="2.7.13.3" evidence="3"/>
<dbReference type="SUPFAM" id="SSF55874">
    <property type="entry name" value="ATPase domain of HSP90 chaperone/DNA topoisomerase II/histidine kinase"/>
    <property type="match status" value="1"/>
</dbReference>
<dbReference type="InterPro" id="IPR017055">
    <property type="entry name" value="Sig_transdc_His_kinase_DctB"/>
</dbReference>
<accession>A0ABN4I1C9</accession>
<dbReference type="Gene3D" id="6.10.250.3020">
    <property type="match status" value="1"/>
</dbReference>
<dbReference type="RefSeq" id="WP_053199714.1">
    <property type="nucleotide sequence ID" value="NZ_CP011409.1"/>
</dbReference>
<keyword evidence="8" id="KW-0547">Nucleotide-binding</keyword>
<dbReference type="EMBL" id="CP011409">
    <property type="protein sequence ID" value="AKZ64307.1"/>
    <property type="molecule type" value="Genomic_DNA"/>
</dbReference>
<evidence type="ECO:0000256" key="12">
    <source>
        <dbReference type="ARBA" id="ARBA00023012"/>
    </source>
</evidence>
<keyword evidence="13 14" id="KW-0472">Membrane</keyword>
<dbReference type="SUPFAM" id="SSF47384">
    <property type="entry name" value="Homodimeric domain of signal transducing histidine kinase"/>
    <property type="match status" value="1"/>
</dbReference>
<dbReference type="InterPro" id="IPR036097">
    <property type="entry name" value="HisK_dim/P_sf"/>
</dbReference>
<evidence type="ECO:0000256" key="5">
    <source>
        <dbReference type="ARBA" id="ARBA00022553"/>
    </source>
</evidence>
<evidence type="ECO:0000256" key="10">
    <source>
        <dbReference type="ARBA" id="ARBA00022840"/>
    </source>
</evidence>
<dbReference type="InterPro" id="IPR005467">
    <property type="entry name" value="His_kinase_dom"/>
</dbReference>
<evidence type="ECO:0000256" key="7">
    <source>
        <dbReference type="ARBA" id="ARBA00022692"/>
    </source>
</evidence>
<dbReference type="SMART" id="SM00387">
    <property type="entry name" value="HATPase_c"/>
    <property type="match status" value="1"/>
</dbReference>
<dbReference type="SUPFAM" id="SSF103190">
    <property type="entry name" value="Sensory domain-like"/>
    <property type="match status" value="1"/>
</dbReference>
<evidence type="ECO:0000256" key="1">
    <source>
        <dbReference type="ARBA" id="ARBA00000085"/>
    </source>
</evidence>
<dbReference type="Gene3D" id="3.30.565.10">
    <property type="entry name" value="Histidine kinase-like ATPase, C-terminal domain"/>
    <property type="match status" value="1"/>
</dbReference>
<dbReference type="SMART" id="SM00388">
    <property type="entry name" value="HisKA"/>
    <property type="match status" value="1"/>
</dbReference>
<keyword evidence="6" id="KW-0808">Transferase</keyword>
<keyword evidence="12" id="KW-0902">Two-component regulatory system</keyword>
<evidence type="ECO:0000256" key="11">
    <source>
        <dbReference type="ARBA" id="ARBA00022989"/>
    </source>
</evidence>
<evidence type="ECO:0000256" key="13">
    <source>
        <dbReference type="ARBA" id="ARBA00023136"/>
    </source>
</evidence>
<dbReference type="Gene3D" id="1.10.287.130">
    <property type="match status" value="1"/>
</dbReference>
<dbReference type="Gene3D" id="3.30.450.20">
    <property type="entry name" value="PAS domain"/>
    <property type="match status" value="2"/>
</dbReference>
<evidence type="ECO:0000256" key="9">
    <source>
        <dbReference type="ARBA" id="ARBA00022777"/>
    </source>
</evidence>
<dbReference type="Pfam" id="PF02518">
    <property type="entry name" value="HATPase_c"/>
    <property type="match status" value="1"/>
</dbReference>
<evidence type="ECO:0000259" key="15">
    <source>
        <dbReference type="PROSITE" id="PS50109"/>
    </source>
</evidence>
<dbReference type="PRINTS" id="PR00344">
    <property type="entry name" value="BCTRLSENSOR"/>
</dbReference>
<evidence type="ECO:0000256" key="6">
    <source>
        <dbReference type="ARBA" id="ARBA00022679"/>
    </source>
</evidence>
<reference evidence="17" key="1">
    <citation type="journal article" date="2015" name="Genome Announc.">
        <title>Complete Genome Sequence of Herbaspirillum hiltneri N3 (DSM 17495), Isolated from Surface-Sterilized Wheat Roots.</title>
        <authorList>
            <person name="Guizelini D."/>
            <person name="Saizaki P.M."/>
            <person name="Coimbra N.A."/>
            <person name="Weiss V.A."/>
            <person name="Faoro H."/>
            <person name="Sfeir M.Z."/>
            <person name="Baura V.A."/>
            <person name="Monteiro R.A."/>
            <person name="Chubatsu L.S."/>
            <person name="Souza E.M."/>
            <person name="Cruz L.M."/>
            <person name="Pedrosa F.O."/>
            <person name="Raittz R.T."/>
            <person name="Marchaukoski J.N."/>
            <person name="Steffens M.B."/>
        </authorList>
    </citation>
    <scope>NUCLEOTIDE SEQUENCE [LARGE SCALE GENOMIC DNA]</scope>
    <source>
        <strain evidence="17">N3</strain>
    </source>
</reference>
<keyword evidence="7 14" id="KW-0812">Transmembrane</keyword>
<dbReference type="InterPro" id="IPR033479">
    <property type="entry name" value="dCache_1"/>
</dbReference>
<evidence type="ECO:0000256" key="8">
    <source>
        <dbReference type="ARBA" id="ARBA00022741"/>
    </source>
</evidence>
<dbReference type="PROSITE" id="PS50109">
    <property type="entry name" value="HIS_KIN"/>
    <property type="match status" value="1"/>
</dbReference>